<protein>
    <recommendedName>
        <fullName evidence="5">DNA-directed RNA polymerase subunit beta</fullName>
    </recommendedName>
</protein>
<dbReference type="AlphaFoldDB" id="A0A235B718"/>
<dbReference type="EMBL" id="NOWF01000004">
    <property type="protein sequence ID" value="OYD08031.1"/>
    <property type="molecule type" value="Genomic_DNA"/>
</dbReference>
<keyword evidence="2" id="KW-0472">Membrane</keyword>
<dbReference type="Proteomes" id="UP000215459">
    <property type="component" value="Unassembled WGS sequence"/>
</dbReference>
<evidence type="ECO:0000313" key="3">
    <source>
        <dbReference type="EMBL" id="OYD08031.1"/>
    </source>
</evidence>
<name>A0A235B718_9BACL</name>
<evidence type="ECO:0000256" key="2">
    <source>
        <dbReference type="SAM" id="Phobius"/>
    </source>
</evidence>
<proteinExistence type="predicted"/>
<feature type="compositionally biased region" description="Basic and acidic residues" evidence="1">
    <location>
        <begin position="82"/>
        <end position="129"/>
    </location>
</feature>
<dbReference type="InterPro" id="IPR024596">
    <property type="entry name" value="RNApol_su_b/EpuA"/>
</dbReference>
<reference evidence="3 4" key="1">
    <citation type="submission" date="2017-07" db="EMBL/GenBank/DDBJ databases">
        <title>The genome sequence of Paludifilum halophilum highlights mechanisms for microbial adaptation to high salt environemnts.</title>
        <authorList>
            <person name="Belbahri L."/>
        </authorList>
    </citation>
    <scope>NUCLEOTIDE SEQUENCE [LARGE SCALE GENOMIC DNA]</scope>
    <source>
        <strain evidence="3 4">DSM 102817</strain>
    </source>
</reference>
<comment type="caution">
    <text evidence="3">The sequence shown here is derived from an EMBL/GenBank/DDBJ whole genome shotgun (WGS) entry which is preliminary data.</text>
</comment>
<accession>A0A235B718</accession>
<feature type="compositionally biased region" description="Low complexity" evidence="1">
    <location>
        <begin position="70"/>
        <end position="81"/>
    </location>
</feature>
<organism evidence="3 4">
    <name type="scientific">Paludifilum halophilum</name>
    <dbReference type="NCBI Taxonomy" id="1642702"/>
    <lineage>
        <taxon>Bacteria</taxon>
        <taxon>Bacillati</taxon>
        <taxon>Bacillota</taxon>
        <taxon>Bacilli</taxon>
        <taxon>Bacillales</taxon>
        <taxon>Thermoactinomycetaceae</taxon>
        <taxon>Paludifilum</taxon>
    </lineage>
</organism>
<evidence type="ECO:0000256" key="1">
    <source>
        <dbReference type="SAM" id="MobiDB-lite"/>
    </source>
</evidence>
<evidence type="ECO:0008006" key="5">
    <source>
        <dbReference type="Google" id="ProtNLM"/>
    </source>
</evidence>
<feature type="compositionally biased region" description="Basic and acidic residues" evidence="1">
    <location>
        <begin position="1"/>
        <end position="51"/>
    </location>
</feature>
<dbReference type="Pfam" id="PF11772">
    <property type="entry name" value="EpuA"/>
    <property type="match status" value="1"/>
</dbReference>
<feature type="region of interest" description="Disordered" evidence="1">
    <location>
        <begin position="1"/>
        <end position="259"/>
    </location>
</feature>
<keyword evidence="2" id="KW-1133">Transmembrane helix</keyword>
<evidence type="ECO:0000313" key="4">
    <source>
        <dbReference type="Proteomes" id="UP000215459"/>
    </source>
</evidence>
<sequence length="319" mass="35382">MQQKDDQKKPLEWEKDKENSPREEGDQVREGSPSKEGAEEQRFDSDREKEISPSGREAPEGGQETDRDPSSSAGDSVSDQSGEGKETSGVAAEKRPDSGNHPEERGQSGKKAADQDQGRTRANRSKPEKGIPPAEDSGRGDTQQARVDRKDEVPSENQKDPDGGKLSAKERDKKEPDGSAFVNNRFKDSDAKGESDPPRKKPAGELIWRKEGSVPAAEKSEQEDQDPVTDKEQAPSLSESRDEVSESEQETIRKEDESEPRKKSLRQRVLFYVFLIVPAASLVALVIGLMIGYSVVGDDPAFEVFTRDLWEHLYNLIYG</sequence>
<feature type="compositionally biased region" description="Basic and acidic residues" evidence="1">
    <location>
        <begin position="185"/>
        <end position="259"/>
    </location>
</feature>
<keyword evidence="4" id="KW-1185">Reference proteome</keyword>
<dbReference type="OrthoDB" id="2991712at2"/>
<dbReference type="RefSeq" id="WP_094264066.1">
    <property type="nucleotide sequence ID" value="NZ_NOWF01000004.1"/>
</dbReference>
<keyword evidence="2" id="KW-0812">Transmembrane</keyword>
<gene>
    <name evidence="3" type="ORF">CHM34_07915</name>
</gene>
<feature type="compositionally biased region" description="Basic and acidic residues" evidence="1">
    <location>
        <begin position="146"/>
        <end position="177"/>
    </location>
</feature>
<feature type="transmembrane region" description="Helical" evidence="2">
    <location>
        <begin position="269"/>
        <end position="296"/>
    </location>
</feature>